<dbReference type="PANTHER" id="PTHR30616">
    <property type="entry name" value="UNCHARACTERIZED PROTEIN YFIH"/>
    <property type="match status" value="1"/>
</dbReference>
<comment type="catalytic activity">
    <reaction evidence="9">
        <text>S-methyl-5'-thioadenosine + phosphate = 5-(methylsulfanyl)-alpha-D-ribose 1-phosphate + adenine</text>
        <dbReference type="Rhea" id="RHEA:11852"/>
        <dbReference type="ChEBI" id="CHEBI:16708"/>
        <dbReference type="ChEBI" id="CHEBI:17509"/>
        <dbReference type="ChEBI" id="CHEBI:43474"/>
        <dbReference type="ChEBI" id="CHEBI:58533"/>
        <dbReference type="EC" id="2.4.2.28"/>
    </reaction>
    <physiologicalReaction direction="left-to-right" evidence="9">
        <dbReference type="Rhea" id="RHEA:11853"/>
    </physiologicalReaction>
</comment>
<keyword evidence="5" id="KW-0378">Hydrolase</keyword>
<name>A0A1F5VVF8_9BACT</name>
<dbReference type="InterPro" id="IPR003730">
    <property type="entry name" value="Cu_polyphenol_OxRdtase"/>
</dbReference>
<comment type="catalytic activity">
    <reaction evidence="8">
        <text>adenosine + phosphate = alpha-D-ribose 1-phosphate + adenine</text>
        <dbReference type="Rhea" id="RHEA:27642"/>
        <dbReference type="ChEBI" id="CHEBI:16335"/>
        <dbReference type="ChEBI" id="CHEBI:16708"/>
        <dbReference type="ChEBI" id="CHEBI:43474"/>
        <dbReference type="ChEBI" id="CHEBI:57720"/>
        <dbReference type="EC" id="2.4.2.1"/>
    </reaction>
    <physiologicalReaction direction="left-to-right" evidence="8">
        <dbReference type="Rhea" id="RHEA:27643"/>
    </physiologicalReaction>
</comment>
<dbReference type="SUPFAM" id="SSF64438">
    <property type="entry name" value="CNF1/YfiH-like putative cysteine hydrolases"/>
    <property type="match status" value="1"/>
</dbReference>
<dbReference type="Gene3D" id="3.60.140.10">
    <property type="entry name" value="CNF1/YfiH-like putative cysteine hydrolases"/>
    <property type="match status" value="1"/>
</dbReference>
<evidence type="ECO:0000256" key="8">
    <source>
        <dbReference type="ARBA" id="ARBA00048968"/>
    </source>
</evidence>
<evidence type="ECO:0000256" key="1">
    <source>
        <dbReference type="ARBA" id="ARBA00000553"/>
    </source>
</evidence>
<dbReference type="PANTHER" id="PTHR30616:SF2">
    <property type="entry name" value="PURINE NUCLEOSIDE PHOSPHORYLASE LACC1"/>
    <property type="match status" value="1"/>
</dbReference>
<dbReference type="GO" id="GO:0016787">
    <property type="term" value="F:hydrolase activity"/>
    <property type="evidence" value="ECO:0007669"/>
    <property type="project" value="UniProtKB-KW"/>
</dbReference>
<dbReference type="NCBIfam" id="TIGR00726">
    <property type="entry name" value="peptidoglycan editing factor PgeF"/>
    <property type="match status" value="1"/>
</dbReference>
<dbReference type="AlphaFoldDB" id="A0A1F5VVF8"/>
<evidence type="ECO:0000313" key="11">
    <source>
        <dbReference type="EMBL" id="OGF67452.1"/>
    </source>
</evidence>
<gene>
    <name evidence="11" type="ORF">A2Y62_14225</name>
</gene>
<dbReference type="CDD" id="cd16833">
    <property type="entry name" value="YfiH"/>
    <property type="match status" value="1"/>
</dbReference>
<dbReference type="InterPro" id="IPR011324">
    <property type="entry name" value="Cytotoxic_necrot_fac-like_cat"/>
</dbReference>
<evidence type="ECO:0000256" key="4">
    <source>
        <dbReference type="ARBA" id="ARBA00022723"/>
    </source>
</evidence>
<protein>
    <recommendedName>
        <fullName evidence="10">Purine nucleoside phosphorylase</fullName>
    </recommendedName>
</protein>
<evidence type="ECO:0000256" key="10">
    <source>
        <dbReference type="RuleBase" id="RU361274"/>
    </source>
</evidence>
<comment type="similarity">
    <text evidence="2 10">Belongs to the purine nucleoside phosphorylase YfiH/LACC1 family.</text>
</comment>
<dbReference type="STRING" id="1817863.A2Y62_14225"/>
<organism evidence="11 12">
    <name type="scientific">Candidatus Fischerbacteria bacterium RBG_13_37_8</name>
    <dbReference type="NCBI Taxonomy" id="1817863"/>
    <lineage>
        <taxon>Bacteria</taxon>
        <taxon>Candidatus Fischeribacteriota</taxon>
    </lineage>
</organism>
<reference evidence="11 12" key="1">
    <citation type="journal article" date="2016" name="Nat. Commun.">
        <title>Thousands of microbial genomes shed light on interconnected biogeochemical processes in an aquifer system.</title>
        <authorList>
            <person name="Anantharaman K."/>
            <person name="Brown C.T."/>
            <person name="Hug L.A."/>
            <person name="Sharon I."/>
            <person name="Castelle C.J."/>
            <person name="Probst A.J."/>
            <person name="Thomas B.C."/>
            <person name="Singh A."/>
            <person name="Wilkins M.J."/>
            <person name="Karaoz U."/>
            <person name="Brodie E.L."/>
            <person name="Williams K.H."/>
            <person name="Hubbard S.S."/>
            <person name="Banfield J.F."/>
        </authorList>
    </citation>
    <scope>NUCLEOTIDE SEQUENCE [LARGE SCALE GENOMIC DNA]</scope>
</reference>
<comment type="caution">
    <text evidence="11">The sequence shown here is derived from an EMBL/GenBank/DDBJ whole genome shotgun (WGS) entry which is preliminary data.</text>
</comment>
<keyword evidence="4" id="KW-0479">Metal-binding</keyword>
<dbReference type="GO" id="GO:0005507">
    <property type="term" value="F:copper ion binding"/>
    <property type="evidence" value="ECO:0007669"/>
    <property type="project" value="TreeGrafter"/>
</dbReference>
<accession>A0A1F5VVF8</accession>
<evidence type="ECO:0000256" key="3">
    <source>
        <dbReference type="ARBA" id="ARBA00022679"/>
    </source>
</evidence>
<evidence type="ECO:0000256" key="9">
    <source>
        <dbReference type="ARBA" id="ARBA00049893"/>
    </source>
</evidence>
<comment type="catalytic activity">
    <reaction evidence="1">
        <text>inosine + phosphate = alpha-D-ribose 1-phosphate + hypoxanthine</text>
        <dbReference type="Rhea" id="RHEA:27646"/>
        <dbReference type="ChEBI" id="CHEBI:17368"/>
        <dbReference type="ChEBI" id="CHEBI:17596"/>
        <dbReference type="ChEBI" id="CHEBI:43474"/>
        <dbReference type="ChEBI" id="CHEBI:57720"/>
        <dbReference type="EC" id="2.4.2.1"/>
    </reaction>
    <physiologicalReaction direction="left-to-right" evidence="1">
        <dbReference type="Rhea" id="RHEA:27647"/>
    </physiologicalReaction>
</comment>
<evidence type="ECO:0000256" key="2">
    <source>
        <dbReference type="ARBA" id="ARBA00007353"/>
    </source>
</evidence>
<evidence type="ECO:0000256" key="6">
    <source>
        <dbReference type="ARBA" id="ARBA00022833"/>
    </source>
</evidence>
<keyword evidence="6" id="KW-0862">Zinc</keyword>
<evidence type="ECO:0000256" key="5">
    <source>
        <dbReference type="ARBA" id="ARBA00022801"/>
    </source>
</evidence>
<keyword evidence="3" id="KW-0808">Transferase</keyword>
<evidence type="ECO:0000256" key="7">
    <source>
        <dbReference type="ARBA" id="ARBA00047989"/>
    </source>
</evidence>
<comment type="catalytic activity">
    <reaction evidence="7">
        <text>adenosine + H2O + H(+) = inosine + NH4(+)</text>
        <dbReference type="Rhea" id="RHEA:24408"/>
        <dbReference type="ChEBI" id="CHEBI:15377"/>
        <dbReference type="ChEBI" id="CHEBI:15378"/>
        <dbReference type="ChEBI" id="CHEBI:16335"/>
        <dbReference type="ChEBI" id="CHEBI:17596"/>
        <dbReference type="ChEBI" id="CHEBI:28938"/>
        <dbReference type="EC" id="3.5.4.4"/>
    </reaction>
    <physiologicalReaction direction="left-to-right" evidence="7">
        <dbReference type="Rhea" id="RHEA:24409"/>
    </physiologicalReaction>
</comment>
<dbReference type="Proteomes" id="UP000178943">
    <property type="component" value="Unassembled WGS sequence"/>
</dbReference>
<dbReference type="GO" id="GO:0017061">
    <property type="term" value="F:S-methyl-5-thioadenosine phosphorylase activity"/>
    <property type="evidence" value="ECO:0007669"/>
    <property type="project" value="UniProtKB-EC"/>
</dbReference>
<evidence type="ECO:0000313" key="12">
    <source>
        <dbReference type="Proteomes" id="UP000178943"/>
    </source>
</evidence>
<sequence length="270" mass="31188">MPSNYESMTGSYKLLEKNNIHYFSITQFEKFPTIIHAFSTKRTGVSNLPFEALNLGYCNQDSRENVIANRNLFFTALSVENFKLISPVQQHSDSFCEIEENTPLDNITADGLFTLQKEFILSIQTADCFPIIIYEPSAEIIGIVHAGWKGVLNEIIIKTITAITDKYNVKPKNLMIGIGPGIQQCCYEIKEDVLELFEKQLPYAKKCIRYEYNKIKLDLLHLLLFQLWSLRVSHNTINYIKLCTHCNSRYFFSFRREGPTGRLMSIICKR</sequence>
<proteinExistence type="inferred from homology"/>
<dbReference type="EMBL" id="MFGW01000050">
    <property type="protein sequence ID" value="OGF67452.1"/>
    <property type="molecule type" value="Genomic_DNA"/>
</dbReference>
<dbReference type="InterPro" id="IPR038371">
    <property type="entry name" value="Cu_polyphenol_OxRdtase_sf"/>
</dbReference>
<dbReference type="Pfam" id="PF02578">
    <property type="entry name" value="Cu-oxidase_4"/>
    <property type="match status" value="1"/>
</dbReference>